<evidence type="ECO:0000313" key="8">
    <source>
        <dbReference type="EMBL" id="BEI93459.1"/>
    </source>
</evidence>
<reference evidence="8" key="1">
    <citation type="journal article" date="2023" name="BMC Genomics">
        <title>Chromosome-level genome assemblies of Cutaneotrichosporon spp. (Trichosporonales, Basidiomycota) reveal imbalanced evolution between nucleotide sequences and chromosome synteny.</title>
        <authorList>
            <person name="Kobayashi Y."/>
            <person name="Kayamori A."/>
            <person name="Aoki K."/>
            <person name="Shiwa Y."/>
            <person name="Matsutani M."/>
            <person name="Fujita N."/>
            <person name="Sugita T."/>
            <person name="Iwasaki W."/>
            <person name="Tanaka N."/>
            <person name="Takashima M."/>
        </authorList>
    </citation>
    <scope>NUCLEOTIDE SEQUENCE</scope>
    <source>
        <strain evidence="8">HIS019</strain>
    </source>
</reference>
<evidence type="ECO:0000256" key="1">
    <source>
        <dbReference type="ARBA" id="ARBA00022679"/>
    </source>
</evidence>
<feature type="transmembrane region" description="Helical" evidence="7">
    <location>
        <begin position="61"/>
        <end position="83"/>
    </location>
</feature>
<proteinExistence type="predicted"/>
<keyword evidence="9" id="KW-1185">Reference proteome</keyword>
<evidence type="ECO:0000313" key="9">
    <source>
        <dbReference type="Proteomes" id="UP001233271"/>
    </source>
</evidence>
<dbReference type="GO" id="GO:0016746">
    <property type="term" value="F:acyltransferase activity"/>
    <property type="evidence" value="ECO:0007669"/>
    <property type="project" value="UniProtKB-KW"/>
</dbReference>
<gene>
    <name evidence="8" type="ORF">CcaverHIS019_0510870</name>
</gene>
<dbReference type="KEGG" id="ccac:CcaHIS019_0510870"/>
<dbReference type="GO" id="GO:0006629">
    <property type="term" value="P:lipid metabolic process"/>
    <property type="evidence" value="ECO:0007669"/>
    <property type="project" value="UniProtKB-KW"/>
</dbReference>
<dbReference type="EMBL" id="AP028216">
    <property type="protein sequence ID" value="BEI93459.1"/>
    <property type="molecule type" value="Genomic_DNA"/>
</dbReference>
<dbReference type="Proteomes" id="UP001233271">
    <property type="component" value="Chromosome 5"/>
</dbReference>
<evidence type="ECO:0000256" key="7">
    <source>
        <dbReference type="SAM" id="Phobius"/>
    </source>
</evidence>
<keyword evidence="2 7" id="KW-0812">Transmembrane</keyword>
<protein>
    <recommendedName>
        <fullName evidence="10">Phospholipid/glycerol acyltransferase domain-containing protein</fullName>
    </recommendedName>
</protein>
<keyword evidence="1" id="KW-0808">Transferase</keyword>
<feature type="transmembrane region" description="Helical" evidence="7">
    <location>
        <begin position="29"/>
        <end position="55"/>
    </location>
</feature>
<evidence type="ECO:0000256" key="4">
    <source>
        <dbReference type="ARBA" id="ARBA00023098"/>
    </source>
</evidence>
<dbReference type="PANTHER" id="PTHR23063">
    <property type="entry name" value="PHOSPHOLIPID ACYLTRANSFERASE"/>
    <property type="match status" value="1"/>
</dbReference>
<name>A0AA48L7L8_9TREE</name>
<keyword evidence="5 7" id="KW-0472">Membrane</keyword>
<sequence>MEKFSKWRDPSTGIQPFLPLASPSSPLKIVLFPLSLIIGLARSILLFALLLIYVLAGSLPLISSIVTYLCARGALAVLGWYWIDTETTSAKKKKGTAYTPPPPGRGDLIIANWTGWVDVLVLGYLHNPVFLLPVFTSAPQREQGFGRATGTGSANILAPSGPAPPCAGYVAISPLALMARAGTLPPLLTEVDADKVYPTLAAARRSISSTVVLFPEGTTSNGRAVLRFGEGVLAEDVSEGGVVWVKFVRHAPPSALLPGATCSLPRAGAHFCSVLFTPPIPRAAAVRTLHPTNSPSAPTFMPSEVLAAQPGGLGAVKAGTEWRDACAIVLAETGRVRRVPGMGWVEKASFLDYYARSRR</sequence>
<evidence type="ECO:0000256" key="3">
    <source>
        <dbReference type="ARBA" id="ARBA00022989"/>
    </source>
</evidence>
<evidence type="ECO:0000256" key="5">
    <source>
        <dbReference type="ARBA" id="ARBA00023136"/>
    </source>
</evidence>
<evidence type="ECO:0008006" key="10">
    <source>
        <dbReference type="Google" id="ProtNLM"/>
    </source>
</evidence>
<evidence type="ECO:0000256" key="2">
    <source>
        <dbReference type="ARBA" id="ARBA00022692"/>
    </source>
</evidence>
<accession>A0AA48L7L8</accession>
<keyword evidence="3 7" id="KW-1133">Transmembrane helix</keyword>
<dbReference type="RefSeq" id="XP_060458724.1">
    <property type="nucleotide sequence ID" value="XM_060602318.1"/>
</dbReference>
<dbReference type="GeneID" id="85497329"/>
<keyword evidence="6" id="KW-0012">Acyltransferase</keyword>
<keyword evidence="4" id="KW-0443">Lipid metabolism</keyword>
<evidence type="ECO:0000256" key="6">
    <source>
        <dbReference type="ARBA" id="ARBA00023315"/>
    </source>
</evidence>
<dbReference type="AlphaFoldDB" id="A0AA48L7L8"/>
<organism evidence="8 9">
    <name type="scientific">Cutaneotrichosporon cavernicola</name>
    <dbReference type="NCBI Taxonomy" id="279322"/>
    <lineage>
        <taxon>Eukaryota</taxon>
        <taxon>Fungi</taxon>
        <taxon>Dikarya</taxon>
        <taxon>Basidiomycota</taxon>
        <taxon>Agaricomycotina</taxon>
        <taxon>Tremellomycetes</taxon>
        <taxon>Trichosporonales</taxon>
        <taxon>Trichosporonaceae</taxon>
        <taxon>Cutaneotrichosporon</taxon>
    </lineage>
</organism>
<dbReference type="PANTHER" id="PTHR23063:SF60">
    <property type="entry name" value="LYSOPHOSPHATIDIC ACID:OLEOYL-COA ACYLTRANSFERASE 1"/>
    <property type="match status" value="1"/>
</dbReference>